<protein>
    <recommendedName>
        <fullName evidence="2">General stress protein FMN-binding split barrel domain-containing protein</fullName>
    </recommendedName>
</protein>
<accession>A0AAN7YSB0</accession>
<dbReference type="InterPro" id="IPR052917">
    <property type="entry name" value="Stress-Dev_Protein"/>
</dbReference>
<dbReference type="EMBL" id="JAVRRL010000016">
    <property type="protein sequence ID" value="KAK5114739.1"/>
    <property type="molecule type" value="Genomic_DNA"/>
</dbReference>
<feature type="region of interest" description="Disordered" evidence="1">
    <location>
        <begin position="1"/>
        <end position="26"/>
    </location>
</feature>
<proteinExistence type="predicted"/>
<reference evidence="3" key="1">
    <citation type="submission" date="2023-08" db="EMBL/GenBank/DDBJ databases">
        <title>Black Yeasts Isolated from many extreme environments.</title>
        <authorList>
            <person name="Coleine C."/>
            <person name="Stajich J.E."/>
            <person name="Selbmann L."/>
        </authorList>
    </citation>
    <scope>NUCLEOTIDE SEQUENCE</scope>
    <source>
        <strain evidence="3">CCFEE 5401</strain>
    </source>
</reference>
<evidence type="ECO:0000313" key="4">
    <source>
        <dbReference type="Proteomes" id="UP001310890"/>
    </source>
</evidence>
<dbReference type="PANTHER" id="PTHR34818:SF1">
    <property type="entry name" value="PROTEIN BLI-3"/>
    <property type="match status" value="1"/>
</dbReference>
<sequence>MPEQLKKEEVTKEQDPSVTKQYDDKAGTEEKFEDMYKIADSQKIGMLGTYRNGIGPVSRAMAVAKRTGPDFLFLANSNSKKFSDLEKNTECQVIFHSSTTQDWICVTGTAATTSNDDPRIKEVWSKNASVWFGDLGDGVHTGGPEDPRMKLLEVKAKYISYWKHEVGALGFMAETVMAQVTGNVAQTGTLREMHEDEIKTARSKHSTMSS</sequence>
<evidence type="ECO:0000256" key="1">
    <source>
        <dbReference type="SAM" id="MobiDB-lite"/>
    </source>
</evidence>
<dbReference type="AlphaFoldDB" id="A0AAN7YSB0"/>
<evidence type="ECO:0000313" key="3">
    <source>
        <dbReference type="EMBL" id="KAK5114739.1"/>
    </source>
</evidence>
<dbReference type="InterPro" id="IPR012349">
    <property type="entry name" value="Split_barrel_FMN-bd"/>
</dbReference>
<dbReference type="Proteomes" id="UP001310890">
    <property type="component" value="Unassembled WGS sequence"/>
</dbReference>
<name>A0AAN7YSB0_9PEZI</name>
<dbReference type="PANTHER" id="PTHR34818">
    <property type="entry name" value="PROTEIN BLI-3"/>
    <property type="match status" value="1"/>
</dbReference>
<organism evidence="3 4">
    <name type="scientific">Meristemomyces frigidus</name>
    <dbReference type="NCBI Taxonomy" id="1508187"/>
    <lineage>
        <taxon>Eukaryota</taxon>
        <taxon>Fungi</taxon>
        <taxon>Dikarya</taxon>
        <taxon>Ascomycota</taxon>
        <taxon>Pezizomycotina</taxon>
        <taxon>Dothideomycetes</taxon>
        <taxon>Dothideomycetidae</taxon>
        <taxon>Mycosphaerellales</taxon>
        <taxon>Teratosphaeriaceae</taxon>
        <taxon>Meristemomyces</taxon>
    </lineage>
</organism>
<gene>
    <name evidence="3" type="ORF">LTR62_002313</name>
</gene>
<evidence type="ECO:0000259" key="2">
    <source>
        <dbReference type="Pfam" id="PF16242"/>
    </source>
</evidence>
<dbReference type="SUPFAM" id="SSF50475">
    <property type="entry name" value="FMN-binding split barrel"/>
    <property type="match status" value="1"/>
</dbReference>
<dbReference type="Pfam" id="PF16242">
    <property type="entry name" value="Pyrid_ox_like"/>
    <property type="match status" value="1"/>
</dbReference>
<dbReference type="Gene3D" id="2.30.110.10">
    <property type="entry name" value="Electron Transport, Fmn-binding Protein, Chain A"/>
    <property type="match status" value="1"/>
</dbReference>
<feature type="domain" description="General stress protein FMN-binding split barrel" evidence="2">
    <location>
        <begin position="32"/>
        <end position="183"/>
    </location>
</feature>
<dbReference type="InterPro" id="IPR038725">
    <property type="entry name" value="YdaG_split_barrel_FMN-bd"/>
</dbReference>
<comment type="caution">
    <text evidence="3">The sequence shown here is derived from an EMBL/GenBank/DDBJ whole genome shotgun (WGS) entry which is preliminary data.</text>
</comment>